<dbReference type="InterPro" id="IPR000223">
    <property type="entry name" value="Pept_S26A_signal_pept_1"/>
</dbReference>
<dbReference type="InterPro" id="IPR036286">
    <property type="entry name" value="LexA/Signal_pep-like_sf"/>
</dbReference>
<reference evidence="9" key="1">
    <citation type="submission" date="2020-09" db="EMBL/GenBank/DDBJ databases">
        <title>A novel bacterium of genus Neiella, isolated from South China Sea.</title>
        <authorList>
            <person name="Huang H."/>
            <person name="Mo K."/>
            <person name="Hu Y."/>
        </authorList>
    </citation>
    <scope>NUCLEOTIDE SEQUENCE</scope>
    <source>
        <strain evidence="9">HB171785</strain>
    </source>
</reference>
<dbReference type="Gene3D" id="2.10.109.10">
    <property type="entry name" value="Umud Fragment, subunit A"/>
    <property type="match status" value="1"/>
</dbReference>
<dbReference type="PANTHER" id="PTHR43390:SF1">
    <property type="entry name" value="CHLOROPLAST PROCESSING PEPTIDASE"/>
    <property type="match status" value="1"/>
</dbReference>
<feature type="domain" description="Peptidase S26" evidence="8">
    <location>
        <begin position="60"/>
        <end position="252"/>
    </location>
</feature>
<evidence type="ECO:0000256" key="3">
    <source>
        <dbReference type="ARBA" id="ARBA00013208"/>
    </source>
</evidence>
<protein>
    <recommendedName>
        <fullName evidence="4 7">Signal peptidase I</fullName>
        <ecNumber evidence="3 7">3.4.21.89</ecNumber>
    </recommendedName>
</protein>
<feature type="transmembrane region" description="Helical" evidence="7">
    <location>
        <begin position="51"/>
        <end position="70"/>
    </location>
</feature>
<feature type="active site" evidence="6">
    <location>
        <position position="84"/>
    </location>
</feature>
<dbReference type="EC" id="3.4.21.89" evidence="3 7"/>
<name>A0A8J6QRK5_9GAMM</name>
<evidence type="ECO:0000313" key="9">
    <source>
        <dbReference type="EMBL" id="MBD1389404.1"/>
    </source>
</evidence>
<dbReference type="CDD" id="cd06530">
    <property type="entry name" value="S26_SPase_I"/>
    <property type="match status" value="1"/>
</dbReference>
<keyword evidence="7" id="KW-0645">Protease</keyword>
<dbReference type="PANTHER" id="PTHR43390">
    <property type="entry name" value="SIGNAL PEPTIDASE I"/>
    <property type="match status" value="1"/>
</dbReference>
<evidence type="ECO:0000256" key="4">
    <source>
        <dbReference type="ARBA" id="ARBA00019232"/>
    </source>
</evidence>
<dbReference type="GO" id="GO:0006465">
    <property type="term" value="P:signal peptide processing"/>
    <property type="evidence" value="ECO:0007669"/>
    <property type="project" value="InterPro"/>
</dbReference>
<keyword evidence="7" id="KW-0472">Membrane</keyword>
<comment type="catalytic activity">
    <reaction evidence="1 7">
        <text>Cleavage of hydrophobic, N-terminal signal or leader sequences from secreted and periplasmic proteins.</text>
        <dbReference type="EC" id="3.4.21.89"/>
    </reaction>
</comment>
<comment type="similarity">
    <text evidence="2 7">Belongs to the peptidase S26 family.</text>
</comment>
<dbReference type="AlphaFoldDB" id="A0A8J6QRK5"/>
<organism evidence="9 10">
    <name type="scientific">Neiella litorisoli</name>
    <dbReference type="NCBI Taxonomy" id="2771431"/>
    <lineage>
        <taxon>Bacteria</taxon>
        <taxon>Pseudomonadati</taxon>
        <taxon>Pseudomonadota</taxon>
        <taxon>Gammaproteobacteria</taxon>
        <taxon>Alteromonadales</taxon>
        <taxon>Echinimonadaceae</taxon>
        <taxon>Neiella</taxon>
    </lineage>
</organism>
<keyword evidence="10" id="KW-1185">Reference proteome</keyword>
<evidence type="ECO:0000256" key="6">
    <source>
        <dbReference type="PIRSR" id="PIRSR600223-1"/>
    </source>
</evidence>
<gene>
    <name evidence="9" type="primary">lepB</name>
    <name evidence="9" type="ORF">IC617_08195</name>
</gene>
<dbReference type="InterPro" id="IPR019533">
    <property type="entry name" value="Peptidase_S26"/>
</dbReference>
<evidence type="ECO:0000256" key="7">
    <source>
        <dbReference type="RuleBase" id="RU362042"/>
    </source>
</evidence>
<accession>A0A8J6QRK5</accession>
<dbReference type="NCBIfam" id="TIGR02227">
    <property type="entry name" value="sigpep_I_bact"/>
    <property type="match status" value="1"/>
</dbReference>
<dbReference type="GO" id="GO:0004252">
    <property type="term" value="F:serine-type endopeptidase activity"/>
    <property type="evidence" value="ECO:0007669"/>
    <property type="project" value="InterPro"/>
</dbReference>
<dbReference type="Pfam" id="PF10502">
    <property type="entry name" value="Peptidase_S26"/>
    <property type="match status" value="1"/>
</dbReference>
<evidence type="ECO:0000256" key="5">
    <source>
        <dbReference type="ARBA" id="ARBA00022801"/>
    </source>
</evidence>
<dbReference type="GO" id="GO:0009003">
    <property type="term" value="F:signal peptidase activity"/>
    <property type="evidence" value="ECO:0007669"/>
    <property type="project" value="UniProtKB-EC"/>
</dbReference>
<dbReference type="PROSITE" id="PS00761">
    <property type="entry name" value="SPASE_I_3"/>
    <property type="match status" value="1"/>
</dbReference>
<comment type="subcellular location">
    <subcellularLocation>
        <location evidence="7">Membrane</location>
        <topology evidence="7">Multi-pass membrane protein</topology>
    </subcellularLocation>
</comment>
<dbReference type="SUPFAM" id="SSF51306">
    <property type="entry name" value="LexA/Signal peptidase"/>
    <property type="match status" value="1"/>
</dbReference>
<dbReference type="InterPro" id="IPR019758">
    <property type="entry name" value="Pept_S26A_signal_pept_1_CS"/>
</dbReference>
<comment type="caution">
    <text evidence="9">The sequence shown here is derived from an EMBL/GenBank/DDBJ whole genome shotgun (WGS) entry which is preliminary data.</text>
</comment>
<keyword evidence="7" id="KW-1133">Transmembrane helix</keyword>
<evidence type="ECO:0000313" key="10">
    <source>
        <dbReference type="Proteomes" id="UP000638014"/>
    </source>
</evidence>
<dbReference type="PRINTS" id="PR00727">
    <property type="entry name" value="LEADERPTASE"/>
</dbReference>
<evidence type="ECO:0000256" key="2">
    <source>
        <dbReference type="ARBA" id="ARBA00009370"/>
    </source>
</evidence>
<evidence type="ECO:0000259" key="8">
    <source>
        <dbReference type="Pfam" id="PF10502"/>
    </source>
</evidence>
<proteinExistence type="inferred from homology"/>
<dbReference type="GO" id="GO:0016020">
    <property type="term" value="C:membrane"/>
    <property type="evidence" value="ECO:0007669"/>
    <property type="project" value="UniProtKB-SubCell"/>
</dbReference>
<feature type="active site" evidence="6">
    <location>
        <position position="139"/>
    </location>
</feature>
<dbReference type="EMBL" id="JACXAF010000009">
    <property type="protein sequence ID" value="MBD1389404.1"/>
    <property type="molecule type" value="Genomic_DNA"/>
</dbReference>
<keyword evidence="7" id="KW-0812">Transmembrane</keyword>
<dbReference type="Proteomes" id="UP000638014">
    <property type="component" value="Unassembled WGS sequence"/>
</dbReference>
<evidence type="ECO:0000256" key="1">
    <source>
        <dbReference type="ARBA" id="ARBA00000677"/>
    </source>
</evidence>
<comment type="caution">
    <text evidence="7">Lacks conserved residue(s) required for the propagation of feature annotation.</text>
</comment>
<keyword evidence="5 7" id="KW-0378">Hydrolase</keyword>
<sequence length="276" mass="31724">MDSLISVSTALLALTCGVWWGAGKAKLIIDQKKYSEAQFTPEQLKALSVRLPYSVTAGLLFWPVMLLVAVRSWGYEPYSIPSASMEPSLLKGDFIAVEKFSYSLRDPIFRMELLRLGEPERADVVVFKWPLYPAQHFVKRIVGLPGDTIIERDGALFVYPRCDSDRACESIVTRSELDNIEVLGAKSYRIQFDHDTKRSQLEFWRQLNQPMGQWVVPENHYFVIGDNRFHSEDSRYWGFVPRHLMVGVARNIIFSLERDDAVRVRTDRIGSIDMLE</sequence>
<dbReference type="RefSeq" id="WP_191144512.1">
    <property type="nucleotide sequence ID" value="NZ_JACXAF010000009.1"/>
</dbReference>